<protein>
    <submittedName>
        <fullName evidence="1">DUF4917 family protein</fullName>
    </submittedName>
</protein>
<comment type="caution">
    <text evidence="1">The sequence shown here is derived from an EMBL/GenBank/DDBJ whole genome shotgun (WGS) entry which is preliminary data.</text>
</comment>
<dbReference type="Proteomes" id="UP001595645">
    <property type="component" value="Unassembled WGS sequence"/>
</dbReference>
<dbReference type="EMBL" id="JBHRWK010000038">
    <property type="protein sequence ID" value="MFC3452690.1"/>
    <property type="molecule type" value="Genomic_DNA"/>
</dbReference>
<evidence type="ECO:0000313" key="1">
    <source>
        <dbReference type="EMBL" id="MFC3452690.1"/>
    </source>
</evidence>
<keyword evidence="2" id="KW-1185">Reference proteome</keyword>
<accession>A0ABV7P0V1</accession>
<reference evidence="2" key="1">
    <citation type="journal article" date="2019" name="Int. J. Syst. Evol. Microbiol.">
        <title>The Global Catalogue of Microorganisms (GCM) 10K type strain sequencing project: providing services to taxonomists for standard genome sequencing and annotation.</title>
        <authorList>
            <consortium name="The Broad Institute Genomics Platform"/>
            <consortium name="The Broad Institute Genome Sequencing Center for Infectious Disease"/>
            <person name="Wu L."/>
            <person name="Ma J."/>
        </authorList>
    </citation>
    <scope>NUCLEOTIDE SEQUENCE [LARGE SCALE GENOMIC DNA]</scope>
    <source>
        <strain evidence="2">CGMCC 4.7676</strain>
    </source>
</reference>
<organism evidence="1 2">
    <name type="scientific">Amycolatopsis speibonae</name>
    <dbReference type="NCBI Taxonomy" id="1450224"/>
    <lineage>
        <taxon>Bacteria</taxon>
        <taxon>Bacillati</taxon>
        <taxon>Actinomycetota</taxon>
        <taxon>Actinomycetes</taxon>
        <taxon>Pseudonocardiales</taxon>
        <taxon>Pseudonocardiaceae</taxon>
        <taxon>Amycolatopsis</taxon>
    </lineage>
</organism>
<sequence>MRTAVDDDLQDWRTLDDREWLTLLIGNGLSINLWGDFAYPRLFDKATLSAQAKNIFAELETTDFEKTLECLYHARIVLEALGQGTSQVDTVYAEVRDALFGAVADVQANWNRFSTDARTKIAETLAKYRSTYTTNYDLCLYFARIHYLHGGIHLWKSDKSQLFVSEGTFKAKIRTIQRSPYPRSCLESLAANE</sequence>
<name>A0ABV7P0V1_9PSEU</name>
<dbReference type="InterPro" id="IPR032581">
    <property type="entry name" value="DUF4917"/>
</dbReference>
<dbReference type="Pfam" id="PF16263">
    <property type="entry name" value="DUF4917"/>
    <property type="match status" value="1"/>
</dbReference>
<dbReference type="RefSeq" id="WP_378241458.1">
    <property type="nucleotide sequence ID" value="NZ_JBHRWK010000038.1"/>
</dbReference>
<gene>
    <name evidence="1" type="ORF">ACFOSH_24915</name>
</gene>
<proteinExistence type="predicted"/>
<evidence type="ECO:0000313" key="2">
    <source>
        <dbReference type="Proteomes" id="UP001595645"/>
    </source>
</evidence>